<evidence type="ECO:0008006" key="4">
    <source>
        <dbReference type="Google" id="ProtNLM"/>
    </source>
</evidence>
<dbReference type="AlphaFoldDB" id="A0A1T3NKU5"/>
<evidence type="ECO:0000256" key="1">
    <source>
        <dbReference type="SAM" id="MobiDB-lite"/>
    </source>
</evidence>
<keyword evidence="3" id="KW-1185">Reference proteome</keyword>
<dbReference type="InterPro" id="IPR037151">
    <property type="entry name" value="AlkB-like_sf"/>
</dbReference>
<sequence length="66" mass="7015">MPGPAPNPPRHELALAHGSVLFMTAVTQRGWTHAVPREPSAGRRVSLTFRQFDPGPSADTQPLGSG</sequence>
<gene>
    <name evidence="2" type="ORF">B4N89_42840</name>
</gene>
<dbReference type="GO" id="GO:0006307">
    <property type="term" value="P:DNA alkylation repair"/>
    <property type="evidence" value="ECO:0007669"/>
    <property type="project" value="InterPro"/>
</dbReference>
<dbReference type="Proteomes" id="UP000190037">
    <property type="component" value="Unassembled WGS sequence"/>
</dbReference>
<evidence type="ECO:0000313" key="3">
    <source>
        <dbReference type="Proteomes" id="UP000190037"/>
    </source>
</evidence>
<dbReference type="PANTHER" id="PTHR31212">
    <property type="entry name" value="ALPHA-KETOGLUTARATE-DEPENDENT DIOXYGENASE ALKB HOMOLOG 3"/>
    <property type="match status" value="1"/>
</dbReference>
<proteinExistence type="predicted"/>
<accession>A0A1T3NKU5</accession>
<dbReference type="Gene3D" id="2.60.120.590">
    <property type="entry name" value="Alpha-ketoglutarate-dependent dioxygenase AlkB-like"/>
    <property type="match status" value="1"/>
</dbReference>
<dbReference type="EMBL" id="MWQN01000004">
    <property type="protein sequence ID" value="OPC77275.1"/>
    <property type="molecule type" value="Genomic_DNA"/>
</dbReference>
<evidence type="ECO:0000313" key="2">
    <source>
        <dbReference type="EMBL" id="OPC77275.1"/>
    </source>
</evidence>
<organism evidence="2 3">
    <name type="scientific">Embleya scabrispora</name>
    <dbReference type="NCBI Taxonomy" id="159449"/>
    <lineage>
        <taxon>Bacteria</taxon>
        <taxon>Bacillati</taxon>
        <taxon>Actinomycetota</taxon>
        <taxon>Actinomycetes</taxon>
        <taxon>Kitasatosporales</taxon>
        <taxon>Streptomycetaceae</taxon>
        <taxon>Embleya</taxon>
    </lineage>
</organism>
<dbReference type="STRING" id="159449.B4N89_42840"/>
<dbReference type="SUPFAM" id="SSF51197">
    <property type="entry name" value="Clavaminate synthase-like"/>
    <property type="match status" value="1"/>
</dbReference>
<dbReference type="InterPro" id="IPR032854">
    <property type="entry name" value="ALKBH3"/>
</dbReference>
<protein>
    <recommendedName>
        <fullName evidence="4">Alpha-ketoglutarate-dependent dioxygenase AlkB-like domain-containing protein</fullName>
    </recommendedName>
</protein>
<feature type="region of interest" description="Disordered" evidence="1">
    <location>
        <begin position="35"/>
        <end position="66"/>
    </location>
</feature>
<name>A0A1T3NKU5_9ACTN</name>
<comment type="caution">
    <text evidence="2">The sequence shown here is derived from an EMBL/GenBank/DDBJ whole genome shotgun (WGS) entry which is preliminary data.</text>
</comment>
<dbReference type="PANTHER" id="PTHR31212:SF4">
    <property type="entry name" value="ALPHA-KETOGLUTARATE-DEPENDENT DIOXYGENASE ALKB HOMOLOG 3"/>
    <property type="match status" value="1"/>
</dbReference>
<reference evidence="2 3" key="1">
    <citation type="submission" date="2017-03" db="EMBL/GenBank/DDBJ databases">
        <title>Draft genome sequence of Streptomyces scabrisporus NF3, endophyte isolated from Amphipterygium adstringens.</title>
        <authorList>
            <person name="Vazquez M."/>
            <person name="Ceapa C.D."/>
            <person name="Rodriguez Luna D."/>
            <person name="Sanchez Esquivel S."/>
        </authorList>
    </citation>
    <scope>NUCLEOTIDE SEQUENCE [LARGE SCALE GENOMIC DNA]</scope>
    <source>
        <strain evidence="2 3">NF3</strain>
    </source>
</reference>
<dbReference type="GO" id="GO:0051213">
    <property type="term" value="F:dioxygenase activity"/>
    <property type="evidence" value="ECO:0007669"/>
    <property type="project" value="InterPro"/>
</dbReference>